<evidence type="ECO:0000313" key="3">
    <source>
        <dbReference type="Proteomes" id="UP000784294"/>
    </source>
</evidence>
<comment type="caution">
    <text evidence="2">The sequence shown here is derived from an EMBL/GenBank/DDBJ whole genome shotgun (WGS) entry which is preliminary data.</text>
</comment>
<name>A0A448XAI0_9PLAT</name>
<dbReference type="AlphaFoldDB" id="A0A448XAI0"/>
<evidence type="ECO:0000313" key="2">
    <source>
        <dbReference type="EMBL" id="VEL32274.1"/>
    </source>
</evidence>
<protein>
    <submittedName>
        <fullName evidence="2">Uncharacterized protein</fullName>
    </submittedName>
</protein>
<accession>A0A448XAI0</accession>
<sequence length="78" mass="7973">MQDGGPLTSEVYGKSTVYAVVKAGSAGRGTSRHGEDRGSGGLHTCTTQVGTNAPAAGAHSTRPRTDERRAGTSHSHSH</sequence>
<dbReference type="EMBL" id="CAAALY010132354">
    <property type="protein sequence ID" value="VEL32274.1"/>
    <property type="molecule type" value="Genomic_DNA"/>
</dbReference>
<keyword evidence="3" id="KW-1185">Reference proteome</keyword>
<feature type="region of interest" description="Disordered" evidence="1">
    <location>
        <begin position="24"/>
        <end position="78"/>
    </location>
</feature>
<proteinExistence type="predicted"/>
<gene>
    <name evidence="2" type="ORF">PXEA_LOCUS25714</name>
</gene>
<evidence type="ECO:0000256" key="1">
    <source>
        <dbReference type="SAM" id="MobiDB-lite"/>
    </source>
</evidence>
<organism evidence="2 3">
    <name type="scientific">Protopolystoma xenopodis</name>
    <dbReference type="NCBI Taxonomy" id="117903"/>
    <lineage>
        <taxon>Eukaryota</taxon>
        <taxon>Metazoa</taxon>
        <taxon>Spiralia</taxon>
        <taxon>Lophotrochozoa</taxon>
        <taxon>Platyhelminthes</taxon>
        <taxon>Monogenea</taxon>
        <taxon>Polyopisthocotylea</taxon>
        <taxon>Polystomatidea</taxon>
        <taxon>Polystomatidae</taxon>
        <taxon>Protopolystoma</taxon>
    </lineage>
</organism>
<reference evidence="2" key="1">
    <citation type="submission" date="2018-11" db="EMBL/GenBank/DDBJ databases">
        <authorList>
            <consortium name="Pathogen Informatics"/>
        </authorList>
    </citation>
    <scope>NUCLEOTIDE SEQUENCE</scope>
</reference>
<dbReference type="Proteomes" id="UP000784294">
    <property type="component" value="Unassembled WGS sequence"/>
</dbReference>